<accession>A0A0A9BN66</accession>
<organism evidence="1">
    <name type="scientific">Arundo donax</name>
    <name type="common">Giant reed</name>
    <name type="synonym">Donax arundinaceus</name>
    <dbReference type="NCBI Taxonomy" id="35708"/>
    <lineage>
        <taxon>Eukaryota</taxon>
        <taxon>Viridiplantae</taxon>
        <taxon>Streptophyta</taxon>
        <taxon>Embryophyta</taxon>
        <taxon>Tracheophyta</taxon>
        <taxon>Spermatophyta</taxon>
        <taxon>Magnoliopsida</taxon>
        <taxon>Liliopsida</taxon>
        <taxon>Poales</taxon>
        <taxon>Poaceae</taxon>
        <taxon>PACMAD clade</taxon>
        <taxon>Arundinoideae</taxon>
        <taxon>Arundineae</taxon>
        <taxon>Arundo</taxon>
    </lineage>
</organism>
<reference evidence="1" key="2">
    <citation type="journal article" date="2015" name="Data Brief">
        <title>Shoot transcriptome of the giant reed, Arundo donax.</title>
        <authorList>
            <person name="Barrero R.A."/>
            <person name="Guerrero F.D."/>
            <person name="Moolhuijzen P."/>
            <person name="Goolsby J.A."/>
            <person name="Tidwell J."/>
            <person name="Bellgard S.E."/>
            <person name="Bellgard M.I."/>
        </authorList>
    </citation>
    <scope>NUCLEOTIDE SEQUENCE</scope>
    <source>
        <tissue evidence="1">Shoot tissue taken approximately 20 cm above the soil surface</tissue>
    </source>
</reference>
<protein>
    <submittedName>
        <fullName evidence="1">Uncharacterized protein</fullName>
    </submittedName>
</protein>
<dbReference type="AlphaFoldDB" id="A0A0A9BN66"/>
<evidence type="ECO:0000313" key="1">
    <source>
        <dbReference type="EMBL" id="JAD65419.1"/>
    </source>
</evidence>
<reference evidence="1" key="1">
    <citation type="submission" date="2014-09" db="EMBL/GenBank/DDBJ databases">
        <authorList>
            <person name="Magalhaes I.L.F."/>
            <person name="Oliveira U."/>
            <person name="Santos F.R."/>
            <person name="Vidigal T.H.D.A."/>
            <person name="Brescovit A.D."/>
            <person name="Santos A.J."/>
        </authorList>
    </citation>
    <scope>NUCLEOTIDE SEQUENCE</scope>
    <source>
        <tissue evidence="1">Shoot tissue taken approximately 20 cm above the soil surface</tissue>
    </source>
</reference>
<name>A0A0A9BN66_ARUDO</name>
<sequence length="30" mass="3459">MSFCSYIVQRPTKCVSTPHVLALPRLNYSF</sequence>
<dbReference type="EMBL" id="GBRH01232476">
    <property type="protein sequence ID" value="JAD65419.1"/>
    <property type="molecule type" value="Transcribed_RNA"/>
</dbReference>
<proteinExistence type="predicted"/>